<dbReference type="PANTHER" id="PTHR33116">
    <property type="entry name" value="REVERSE TRANSCRIPTASE ZINC-BINDING DOMAIN-CONTAINING PROTEIN-RELATED-RELATED"/>
    <property type="match status" value="1"/>
</dbReference>
<dbReference type="AlphaFoldDB" id="A0A803PKX5"/>
<evidence type="ECO:0000313" key="1">
    <source>
        <dbReference type="EnsemblPlants" id="cds.evm.model.05.1333"/>
    </source>
</evidence>
<sequence>MSIFTIPSKITAAIDKNCWDFLWGTNGNRIKLHRASWEKVCLPKNLGGISFREGKKWNKALLAKFFWAHTSKHDFLWVKWINSVYLKEHDIWDYPMKMDDGWGKEEISDKSMPFQYPHPPAMTLLDIPPVDLNIPARGSLGSTIRFPSFLTHHVTSGFQFTPSQQFAAIMIPTLVNPNLGGMLSSFSRSGLGLSSNNSAFTSYSTDSVLVVATAHMVCSKSSMEGFTSQVPVPATNGGSLALGSHTMELEAGVNVGQPDQSVRGKEVVNYILDCLGPPLEDSEVDFLNQPFTFDEVQQAVFQLSGNKAPGLDGLNAYFYQKN</sequence>
<protein>
    <submittedName>
        <fullName evidence="1">Uncharacterized protein</fullName>
    </submittedName>
</protein>
<dbReference type="EMBL" id="UZAU01000526">
    <property type="status" value="NOT_ANNOTATED_CDS"/>
    <property type="molecule type" value="Genomic_DNA"/>
</dbReference>
<dbReference type="EnsemblPlants" id="evm.model.05.1333">
    <property type="protein sequence ID" value="cds.evm.model.05.1333"/>
    <property type="gene ID" value="evm.TU.05.1333"/>
</dbReference>
<evidence type="ECO:0000313" key="2">
    <source>
        <dbReference type="Proteomes" id="UP000596661"/>
    </source>
</evidence>
<reference evidence="1" key="2">
    <citation type="submission" date="2021-03" db="UniProtKB">
        <authorList>
            <consortium name="EnsemblPlants"/>
        </authorList>
    </citation>
    <scope>IDENTIFICATION</scope>
</reference>
<dbReference type="Gramene" id="evm.model.05.1333">
    <property type="protein sequence ID" value="cds.evm.model.05.1333"/>
    <property type="gene ID" value="evm.TU.05.1333"/>
</dbReference>
<reference evidence="1" key="1">
    <citation type="submission" date="2018-11" db="EMBL/GenBank/DDBJ databases">
        <authorList>
            <person name="Grassa J C."/>
        </authorList>
    </citation>
    <scope>NUCLEOTIDE SEQUENCE [LARGE SCALE GENOMIC DNA]</scope>
</reference>
<keyword evidence="2" id="KW-1185">Reference proteome</keyword>
<organism evidence="1 2">
    <name type="scientific">Cannabis sativa</name>
    <name type="common">Hemp</name>
    <name type="synonym">Marijuana</name>
    <dbReference type="NCBI Taxonomy" id="3483"/>
    <lineage>
        <taxon>Eukaryota</taxon>
        <taxon>Viridiplantae</taxon>
        <taxon>Streptophyta</taxon>
        <taxon>Embryophyta</taxon>
        <taxon>Tracheophyta</taxon>
        <taxon>Spermatophyta</taxon>
        <taxon>Magnoliopsida</taxon>
        <taxon>eudicotyledons</taxon>
        <taxon>Gunneridae</taxon>
        <taxon>Pentapetalae</taxon>
        <taxon>rosids</taxon>
        <taxon>fabids</taxon>
        <taxon>Rosales</taxon>
        <taxon>Cannabaceae</taxon>
        <taxon>Cannabis</taxon>
    </lineage>
</organism>
<dbReference type="PANTHER" id="PTHR33116:SF78">
    <property type="entry name" value="OS12G0587133 PROTEIN"/>
    <property type="match status" value="1"/>
</dbReference>
<accession>A0A803PKX5</accession>
<name>A0A803PKX5_CANSA</name>
<proteinExistence type="predicted"/>
<dbReference type="Proteomes" id="UP000596661">
    <property type="component" value="Chromosome 5"/>
</dbReference>